<dbReference type="Gene3D" id="3.40.50.410">
    <property type="entry name" value="von Willebrand factor, type A domain"/>
    <property type="match status" value="1"/>
</dbReference>
<evidence type="ECO:0008006" key="2">
    <source>
        <dbReference type="Google" id="ProtNLM"/>
    </source>
</evidence>
<evidence type="ECO:0000313" key="1">
    <source>
        <dbReference type="EMBL" id="KKN07097.1"/>
    </source>
</evidence>
<gene>
    <name evidence="1" type="ORF">LCGC14_1070650</name>
</gene>
<sequence>MPKLMDKGMESLEILGGKGAFNFSATRMDELGATEYTLVTIALDKSGSVFSFEKELLDALKSVIESCKKSPRAENLMIRLIEFNHKLDEVHGFKLLSNIDLNDYNEPDIGGCTALYDALYSSIGATVTYAKNLTNQNFGVNGICFVITDGMDNNSKMTCSDIADYIRKVKIGESIESLFTVLIGINASECNQYLDELHNKAMLTQFVDIGAATPQKLAKLATFVSRSIVSQSQALGSGQPSQSLTF</sequence>
<dbReference type="EMBL" id="LAZR01004607">
    <property type="protein sequence ID" value="KKN07097.1"/>
    <property type="molecule type" value="Genomic_DNA"/>
</dbReference>
<dbReference type="SUPFAM" id="SSF53300">
    <property type="entry name" value="vWA-like"/>
    <property type="match status" value="1"/>
</dbReference>
<comment type="caution">
    <text evidence="1">The sequence shown here is derived from an EMBL/GenBank/DDBJ whole genome shotgun (WGS) entry which is preliminary data.</text>
</comment>
<dbReference type="AlphaFoldDB" id="A0A0F9N5I9"/>
<dbReference type="InterPro" id="IPR036465">
    <property type="entry name" value="vWFA_dom_sf"/>
</dbReference>
<reference evidence="1" key="1">
    <citation type="journal article" date="2015" name="Nature">
        <title>Complex archaea that bridge the gap between prokaryotes and eukaryotes.</title>
        <authorList>
            <person name="Spang A."/>
            <person name="Saw J.H."/>
            <person name="Jorgensen S.L."/>
            <person name="Zaremba-Niedzwiedzka K."/>
            <person name="Martijn J."/>
            <person name="Lind A.E."/>
            <person name="van Eijk R."/>
            <person name="Schleper C."/>
            <person name="Guy L."/>
            <person name="Ettema T.J."/>
        </authorList>
    </citation>
    <scope>NUCLEOTIDE SEQUENCE</scope>
</reference>
<proteinExistence type="predicted"/>
<protein>
    <recommendedName>
        <fullName evidence="2">VWFA domain-containing protein</fullName>
    </recommendedName>
</protein>
<name>A0A0F9N5I9_9ZZZZ</name>
<organism evidence="1">
    <name type="scientific">marine sediment metagenome</name>
    <dbReference type="NCBI Taxonomy" id="412755"/>
    <lineage>
        <taxon>unclassified sequences</taxon>
        <taxon>metagenomes</taxon>
        <taxon>ecological metagenomes</taxon>
    </lineage>
</organism>
<accession>A0A0F9N5I9</accession>